<dbReference type="GO" id="GO:0042797">
    <property type="term" value="P:tRNA transcription by RNA polymerase III"/>
    <property type="evidence" value="ECO:0007669"/>
    <property type="project" value="TreeGrafter"/>
</dbReference>
<keyword evidence="1" id="KW-1185">Reference proteome</keyword>
<dbReference type="Proteomes" id="UP000887574">
    <property type="component" value="Unplaced"/>
</dbReference>
<organism evidence="1 2">
    <name type="scientific">Ditylenchus dipsaci</name>
    <dbReference type="NCBI Taxonomy" id="166011"/>
    <lineage>
        <taxon>Eukaryota</taxon>
        <taxon>Metazoa</taxon>
        <taxon>Ecdysozoa</taxon>
        <taxon>Nematoda</taxon>
        <taxon>Chromadorea</taxon>
        <taxon>Rhabditida</taxon>
        <taxon>Tylenchina</taxon>
        <taxon>Tylenchomorpha</taxon>
        <taxon>Sphaerularioidea</taxon>
        <taxon>Anguinidae</taxon>
        <taxon>Anguininae</taxon>
        <taxon>Ditylenchus</taxon>
    </lineage>
</organism>
<protein>
    <submittedName>
        <fullName evidence="2">Uncharacterized protein</fullName>
    </submittedName>
</protein>
<proteinExistence type="predicted"/>
<accession>A0A915D5S0</accession>
<dbReference type="PANTHER" id="PTHR12069">
    <property type="entry name" value="DNA-DIRECTED RNA POLYMERASES III 80 KDA POLYPEPTIDE RNA POLYMERASE III SUBUNIT 5"/>
    <property type="match status" value="1"/>
</dbReference>
<dbReference type="PANTHER" id="PTHR12069:SF0">
    <property type="entry name" value="DNA-DIRECTED RNA POLYMERASE III SUBUNIT RPC5"/>
    <property type="match status" value="1"/>
</dbReference>
<dbReference type="InterPro" id="IPR006886">
    <property type="entry name" value="RNA_pol_III_Rpc5"/>
</dbReference>
<dbReference type="WBParaSite" id="jg16333">
    <property type="protein sequence ID" value="jg16333"/>
    <property type="gene ID" value="jg16333"/>
</dbReference>
<name>A0A915D5S0_9BILA</name>
<sequence>MAFTEEDDVVAELEVVVASDCNVGRLLFHTREPHLKHAEFKQKVKQLQLGMAKKEDDYSEYMETNDAEDDATTYQGEGMPRLEMVNNAIGFLRNGKLILVPVSDVYDMQPKIHNKAADEAVGQKKIDETKLSEVKKEGKVQVLRSKFARVETDYQKKRRENSSQFKQKEIDEDKWIPLTVVEKDPAELYRQYYMDDSVPHIKSEY</sequence>
<evidence type="ECO:0000313" key="2">
    <source>
        <dbReference type="WBParaSite" id="jg16333"/>
    </source>
</evidence>
<dbReference type="Pfam" id="PF04801">
    <property type="entry name" value="RPC5"/>
    <property type="match status" value="1"/>
</dbReference>
<reference evidence="2" key="1">
    <citation type="submission" date="2022-11" db="UniProtKB">
        <authorList>
            <consortium name="WormBaseParasite"/>
        </authorList>
    </citation>
    <scope>IDENTIFICATION</scope>
</reference>
<dbReference type="GO" id="GO:0005666">
    <property type="term" value="C:RNA polymerase III complex"/>
    <property type="evidence" value="ECO:0007669"/>
    <property type="project" value="TreeGrafter"/>
</dbReference>
<evidence type="ECO:0000313" key="1">
    <source>
        <dbReference type="Proteomes" id="UP000887574"/>
    </source>
</evidence>
<dbReference type="AlphaFoldDB" id="A0A915D5S0"/>